<dbReference type="EMBL" id="CAACVS010000280">
    <property type="protein sequence ID" value="VEU40410.1"/>
    <property type="molecule type" value="Genomic_DNA"/>
</dbReference>
<accession>A0A448ZEG8</accession>
<dbReference type="InterPro" id="IPR002076">
    <property type="entry name" value="ELO_fam"/>
</dbReference>
<keyword evidence="9 10" id="KW-0275">Fatty acid biosynthesis</keyword>
<evidence type="ECO:0000256" key="3">
    <source>
        <dbReference type="ARBA" id="ARBA00022679"/>
    </source>
</evidence>
<dbReference type="EC" id="2.3.1.-" evidence="10"/>
<comment type="catalytic activity">
    <reaction evidence="10">
        <text>an acyl-CoA + malonyl-CoA + H(+) = a 3-oxoacyl-CoA + CO2 + CoA</text>
        <dbReference type="Rhea" id="RHEA:50252"/>
        <dbReference type="ChEBI" id="CHEBI:15378"/>
        <dbReference type="ChEBI" id="CHEBI:16526"/>
        <dbReference type="ChEBI" id="CHEBI:57287"/>
        <dbReference type="ChEBI" id="CHEBI:57384"/>
        <dbReference type="ChEBI" id="CHEBI:58342"/>
        <dbReference type="ChEBI" id="CHEBI:90726"/>
    </reaction>
    <physiologicalReaction direction="left-to-right" evidence="10">
        <dbReference type="Rhea" id="RHEA:50253"/>
    </physiologicalReaction>
</comment>
<organism evidence="11 12">
    <name type="scientific">Pseudo-nitzschia multistriata</name>
    <dbReference type="NCBI Taxonomy" id="183589"/>
    <lineage>
        <taxon>Eukaryota</taxon>
        <taxon>Sar</taxon>
        <taxon>Stramenopiles</taxon>
        <taxon>Ochrophyta</taxon>
        <taxon>Bacillariophyta</taxon>
        <taxon>Bacillariophyceae</taxon>
        <taxon>Bacillariophycidae</taxon>
        <taxon>Bacillariales</taxon>
        <taxon>Bacillariaceae</taxon>
        <taxon>Pseudo-nitzschia</taxon>
    </lineage>
</organism>
<dbReference type="GO" id="GO:0034625">
    <property type="term" value="P:fatty acid elongation, monounsaturated fatty acid"/>
    <property type="evidence" value="ECO:0007669"/>
    <property type="project" value="TreeGrafter"/>
</dbReference>
<evidence type="ECO:0000256" key="7">
    <source>
        <dbReference type="ARBA" id="ARBA00023098"/>
    </source>
</evidence>
<evidence type="ECO:0000313" key="11">
    <source>
        <dbReference type="EMBL" id="VEU40410.1"/>
    </source>
</evidence>
<dbReference type="AlphaFoldDB" id="A0A448ZEG8"/>
<dbReference type="GO" id="GO:0019367">
    <property type="term" value="P:fatty acid elongation, saturated fatty acid"/>
    <property type="evidence" value="ECO:0007669"/>
    <property type="project" value="TreeGrafter"/>
</dbReference>
<evidence type="ECO:0000256" key="5">
    <source>
        <dbReference type="ARBA" id="ARBA00022832"/>
    </source>
</evidence>
<keyword evidence="12" id="KW-1185">Reference proteome</keyword>
<dbReference type="GO" id="GO:0030148">
    <property type="term" value="P:sphingolipid biosynthetic process"/>
    <property type="evidence" value="ECO:0007669"/>
    <property type="project" value="TreeGrafter"/>
</dbReference>
<gene>
    <name evidence="11" type="ORF">PSNMU_V1.4_AUG-EV-PASAV3_0073070</name>
</gene>
<keyword evidence="3 10" id="KW-0808">Transferase</keyword>
<dbReference type="Proteomes" id="UP000291116">
    <property type="component" value="Unassembled WGS sequence"/>
</dbReference>
<feature type="transmembrane region" description="Helical" evidence="10">
    <location>
        <begin position="58"/>
        <end position="78"/>
    </location>
</feature>
<feature type="transmembrane region" description="Helical" evidence="10">
    <location>
        <begin position="193"/>
        <end position="213"/>
    </location>
</feature>
<keyword evidence="8 10" id="KW-0472">Membrane</keyword>
<keyword evidence="6 10" id="KW-1133">Transmembrane helix</keyword>
<evidence type="ECO:0000256" key="2">
    <source>
        <dbReference type="ARBA" id="ARBA00022516"/>
    </source>
</evidence>
<dbReference type="GO" id="GO:0034626">
    <property type="term" value="P:fatty acid elongation, polyunsaturated fatty acid"/>
    <property type="evidence" value="ECO:0007669"/>
    <property type="project" value="TreeGrafter"/>
</dbReference>
<comment type="similarity">
    <text evidence="10">Belongs to the ELO family.</text>
</comment>
<proteinExistence type="inferred from homology"/>
<evidence type="ECO:0000313" key="12">
    <source>
        <dbReference type="Proteomes" id="UP000291116"/>
    </source>
</evidence>
<reference evidence="11 12" key="1">
    <citation type="submission" date="2019-01" db="EMBL/GenBank/DDBJ databases">
        <authorList>
            <person name="Ferrante I. M."/>
        </authorList>
    </citation>
    <scope>NUCLEOTIDE SEQUENCE [LARGE SCALE GENOMIC DNA]</scope>
    <source>
        <strain evidence="11 12">B856</strain>
    </source>
</reference>
<name>A0A448ZEG8_9STRA</name>
<dbReference type="OrthoDB" id="37170at2759"/>
<dbReference type="PANTHER" id="PTHR11157">
    <property type="entry name" value="FATTY ACID ACYL TRANSFERASE-RELATED"/>
    <property type="match status" value="1"/>
</dbReference>
<dbReference type="Pfam" id="PF01151">
    <property type="entry name" value="ELO"/>
    <property type="match status" value="1"/>
</dbReference>
<dbReference type="GO" id="GO:0009922">
    <property type="term" value="F:fatty acid elongase activity"/>
    <property type="evidence" value="ECO:0007669"/>
    <property type="project" value="InterPro"/>
</dbReference>
<evidence type="ECO:0000256" key="4">
    <source>
        <dbReference type="ARBA" id="ARBA00022692"/>
    </source>
</evidence>
<sequence length="303" mass="34930">MTWYPIDKTERCLMHNSAGVAYESLPCLYENTIGLTYTSIEKGYNPINVRDSMTENPWVPVLAIAMYGIMIGVGRTYFSTREAWSWRTALALWNLGLSVFSLIGFCRVAPQLIHNLYHYSLSENVCFDPEQMYGSDRMVGTWVQLFVLSKFPELIDTFFIVIHKKPLILLHWYHHISVLAYCWHSYVTKAPPGIVFCVMNYAVHAIMYFYYFLMAVKRKPKWFNSMYITVSQISQMVVGVIVTILGFVVPPLYTSSTGNECHIKKENNAAALIMYGSYLMLFLQFFFKRYSGKGGKTKATKKD</sequence>
<keyword evidence="4 10" id="KW-0812">Transmembrane</keyword>
<feature type="transmembrane region" description="Helical" evidence="10">
    <location>
        <begin position="90"/>
        <end position="113"/>
    </location>
</feature>
<dbReference type="GO" id="GO:0005789">
    <property type="term" value="C:endoplasmic reticulum membrane"/>
    <property type="evidence" value="ECO:0007669"/>
    <property type="project" value="TreeGrafter"/>
</dbReference>
<evidence type="ECO:0000256" key="10">
    <source>
        <dbReference type="RuleBase" id="RU361115"/>
    </source>
</evidence>
<keyword evidence="2 10" id="KW-0444">Lipid biosynthesis</keyword>
<feature type="transmembrane region" description="Helical" evidence="10">
    <location>
        <begin position="225"/>
        <end position="249"/>
    </location>
</feature>
<dbReference type="GO" id="GO:0042761">
    <property type="term" value="P:very long-chain fatty acid biosynthetic process"/>
    <property type="evidence" value="ECO:0007669"/>
    <property type="project" value="TreeGrafter"/>
</dbReference>
<comment type="subcellular location">
    <subcellularLocation>
        <location evidence="1">Membrane</location>
        <topology evidence="1">Multi-pass membrane protein</topology>
    </subcellularLocation>
</comment>
<evidence type="ECO:0000256" key="6">
    <source>
        <dbReference type="ARBA" id="ARBA00022989"/>
    </source>
</evidence>
<protein>
    <recommendedName>
        <fullName evidence="10">Elongation of fatty acids protein</fullName>
        <ecNumber evidence="10">2.3.1.-</ecNumber>
    </recommendedName>
</protein>
<evidence type="ECO:0000256" key="8">
    <source>
        <dbReference type="ARBA" id="ARBA00023136"/>
    </source>
</evidence>
<feature type="transmembrane region" description="Helical" evidence="10">
    <location>
        <begin position="269"/>
        <end position="287"/>
    </location>
</feature>
<keyword evidence="5 10" id="KW-0276">Fatty acid metabolism</keyword>
<evidence type="ECO:0000256" key="1">
    <source>
        <dbReference type="ARBA" id="ARBA00004141"/>
    </source>
</evidence>
<keyword evidence="7 10" id="KW-0443">Lipid metabolism</keyword>
<dbReference type="PANTHER" id="PTHR11157:SF17">
    <property type="entry name" value="ELONGATION OF VERY LONG CHAIN FATTY ACIDS PROTEIN 6"/>
    <property type="match status" value="1"/>
</dbReference>
<evidence type="ECO:0000256" key="9">
    <source>
        <dbReference type="ARBA" id="ARBA00023160"/>
    </source>
</evidence>